<comment type="subcellular location">
    <subcellularLocation>
        <location evidence="1">Membrane</location>
        <topology evidence="1">Multi-pass membrane protein</topology>
    </subcellularLocation>
</comment>
<evidence type="ECO:0000256" key="2">
    <source>
        <dbReference type="ARBA" id="ARBA00022692"/>
    </source>
</evidence>
<feature type="transmembrane region" description="Helical" evidence="5">
    <location>
        <begin position="62"/>
        <end position="85"/>
    </location>
</feature>
<feature type="transmembrane region" description="Helical" evidence="5">
    <location>
        <begin position="156"/>
        <end position="175"/>
    </location>
</feature>
<gene>
    <name evidence="7" type="ORF">ASPCADRAFT_514539</name>
</gene>
<feature type="transmembrane region" description="Helical" evidence="5">
    <location>
        <begin position="371"/>
        <end position="391"/>
    </location>
</feature>
<keyword evidence="4 5" id="KW-0472">Membrane</keyword>
<proteinExistence type="predicted"/>
<keyword evidence="3 5" id="KW-1133">Transmembrane helix</keyword>
<feature type="domain" description="Major facilitator superfamily (MFS) profile" evidence="6">
    <location>
        <begin position="61"/>
        <end position="491"/>
    </location>
</feature>
<dbReference type="OMA" id="WIASMFG"/>
<dbReference type="Gene3D" id="1.20.1250.20">
    <property type="entry name" value="MFS general substrate transporter like domains"/>
    <property type="match status" value="1"/>
</dbReference>
<dbReference type="GO" id="GO:0022857">
    <property type="term" value="F:transmembrane transporter activity"/>
    <property type="evidence" value="ECO:0007669"/>
    <property type="project" value="InterPro"/>
</dbReference>
<feature type="transmembrane region" description="Helical" evidence="5">
    <location>
        <begin position="131"/>
        <end position="150"/>
    </location>
</feature>
<dbReference type="Proteomes" id="UP000188318">
    <property type="component" value="Unassembled WGS sequence"/>
</dbReference>
<dbReference type="PANTHER" id="PTHR23502:SF157">
    <property type="entry name" value="MAJOR FACILITATOR SUPERFAMILY (MFS) PROFILE DOMAIN-CONTAINING PROTEIN-RELATED"/>
    <property type="match status" value="1"/>
</dbReference>
<dbReference type="SUPFAM" id="SSF103473">
    <property type="entry name" value="MFS general substrate transporter"/>
    <property type="match status" value="1"/>
</dbReference>
<dbReference type="VEuPathDB" id="FungiDB:ASPCADRAFT_514539"/>
<dbReference type="EMBL" id="KV907497">
    <property type="protein sequence ID" value="OOF97629.1"/>
    <property type="molecule type" value="Genomic_DNA"/>
</dbReference>
<evidence type="ECO:0000313" key="8">
    <source>
        <dbReference type="Proteomes" id="UP000188318"/>
    </source>
</evidence>
<accession>A0A1R3RT02</accession>
<name>A0A1R3RT02_ASPC5</name>
<evidence type="ECO:0000256" key="1">
    <source>
        <dbReference type="ARBA" id="ARBA00004141"/>
    </source>
</evidence>
<dbReference type="PROSITE" id="PS50850">
    <property type="entry name" value="MFS"/>
    <property type="match status" value="1"/>
</dbReference>
<dbReference type="InterPro" id="IPR020846">
    <property type="entry name" value="MFS_dom"/>
</dbReference>
<dbReference type="STRING" id="602072.A0A1R3RT02"/>
<dbReference type="InterPro" id="IPR036259">
    <property type="entry name" value="MFS_trans_sf"/>
</dbReference>
<feature type="transmembrane region" description="Helical" evidence="5">
    <location>
        <begin position="397"/>
        <end position="419"/>
    </location>
</feature>
<protein>
    <recommendedName>
        <fullName evidence="6">Major facilitator superfamily (MFS) profile domain-containing protein</fullName>
    </recommendedName>
</protein>
<feature type="transmembrane region" description="Helical" evidence="5">
    <location>
        <begin position="288"/>
        <end position="311"/>
    </location>
</feature>
<keyword evidence="8" id="KW-1185">Reference proteome</keyword>
<evidence type="ECO:0000256" key="4">
    <source>
        <dbReference type="ARBA" id="ARBA00023136"/>
    </source>
</evidence>
<sequence>MAATVSSTEAKTAPNTIGAALPDDEFQTSLCAYGLQLNESGFIRWGNDNPKHPRNWSGKAKAYNTVIILLLEFITSAVGTAGTAAAQSMQDDFDVDLALSIFCLTSTYLIGQGIGGVFFPPYSEIFGRKTLYIVSTFTYCVFSIITASVHALPAIIIARFLSGLASAVPTIVVAGSMEDLFNTRARVWMIFIWAVIGNAAVCVGPIYSAYVTQSVGWRWVFYMAAIGLGVLLGFCFLLRETRPSLLLEREVSVLRQHQPTRDIKTLNPDVAPDFHTLIVMTLFRPVRLLFTEPIIMAVAFMGSVTCALFYLQAESIPLVFEAYGWSTATASLGFVPVLLGCLFSSLTRFYDHHHLEKITKSGRTVEPEDKLRGFALAAPCLAGGLWLFAWTTPPLTTVHWMVPMIAQFFVGFALNENVYTLTGYLADSYTIYAASGFAGLILARASTCAIIVPFTRAMYVNLGYNVATSILAAIATVFCAAPVVFLRYGKRIREASVFAKLSLTTYRENKVEDDMGSF</sequence>
<reference evidence="8" key="1">
    <citation type="journal article" date="2017" name="Genome Biol.">
        <title>Comparative genomics reveals high biological diversity and specific adaptations in the industrially and medically important fungal genus Aspergillus.</title>
        <authorList>
            <person name="de Vries R.P."/>
            <person name="Riley R."/>
            <person name="Wiebenga A."/>
            <person name="Aguilar-Osorio G."/>
            <person name="Amillis S."/>
            <person name="Uchima C.A."/>
            <person name="Anderluh G."/>
            <person name="Asadollahi M."/>
            <person name="Askin M."/>
            <person name="Barry K."/>
            <person name="Battaglia E."/>
            <person name="Bayram O."/>
            <person name="Benocci T."/>
            <person name="Braus-Stromeyer S.A."/>
            <person name="Caldana C."/>
            <person name="Canovas D."/>
            <person name="Cerqueira G.C."/>
            <person name="Chen F."/>
            <person name="Chen W."/>
            <person name="Choi C."/>
            <person name="Clum A."/>
            <person name="Dos Santos R.A."/>
            <person name="Damasio A.R."/>
            <person name="Diallinas G."/>
            <person name="Emri T."/>
            <person name="Fekete E."/>
            <person name="Flipphi M."/>
            <person name="Freyberg S."/>
            <person name="Gallo A."/>
            <person name="Gournas C."/>
            <person name="Habgood R."/>
            <person name="Hainaut M."/>
            <person name="Harispe M.L."/>
            <person name="Henrissat B."/>
            <person name="Hilden K.S."/>
            <person name="Hope R."/>
            <person name="Hossain A."/>
            <person name="Karabika E."/>
            <person name="Karaffa L."/>
            <person name="Karanyi Z."/>
            <person name="Krasevec N."/>
            <person name="Kuo A."/>
            <person name="Kusch H."/>
            <person name="LaButti K."/>
            <person name="Lagendijk E.L."/>
            <person name="Lapidus A."/>
            <person name="Levasseur A."/>
            <person name="Lindquist E."/>
            <person name="Lipzen A."/>
            <person name="Logrieco A.F."/>
            <person name="MacCabe A."/>
            <person name="Maekelae M.R."/>
            <person name="Malavazi I."/>
            <person name="Melin P."/>
            <person name="Meyer V."/>
            <person name="Mielnichuk N."/>
            <person name="Miskei M."/>
            <person name="Molnar A.P."/>
            <person name="Mule G."/>
            <person name="Ngan C.Y."/>
            <person name="Orejas M."/>
            <person name="Orosz E."/>
            <person name="Ouedraogo J.P."/>
            <person name="Overkamp K.M."/>
            <person name="Park H.-S."/>
            <person name="Perrone G."/>
            <person name="Piumi F."/>
            <person name="Punt P.J."/>
            <person name="Ram A.F."/>
            <person name="Ramon A."/>
            <person name="Rauscher S."/>
            <person name="Record E."/>
            <person name="Riano-Pachon D.M."/>
            <person name="Robert V."/>
            <person name="Roehrig J."/>
            <person name="Ruller R."/>
            <person name="Salamov A."/>
            <person name="Salih N.S."/>
            <person name="Samson R.A."/>
            <person name="Sandor E."/>
            <person name="Sanguinetti M."/>
            <person name="Schuetze T."/>
            <person name="Sepcic K."/>
            <person name="Shelest E."/>
            <person name="Sherlock G."/>
            <person name="Sophianopoulou V."/>
            <person name="Squina F.M."/>
            <person name="Sun H."/>
            <person name="Susca A."/>
            <person name="Todd R.B."/>
            <person name="Tsang A."/>
            <person name="Unkles S.E."/>
            <person name="van de Wiele N."/>
            <person name="van Rossen-Uffink D."/>
            <person name="Oliveira J.V."/>
            <person name="Vesth T.C."/>
            <person name="Visser J."/>
            <person name="Yu J.-H."/>
            <person name="Zhou M."/>
            <person name="Andersen M.R."/>
            <person name="Archer D.B."/>
            <person name="Baker S.E."/>
            <person name="Benoit I."/>
            <person name="Brakhage A.A."/>
            <person name="Braus G.H."/>
            <person name="Fischer R."/>
            <person name="Frisvad J.C."/>
            <person name="Goldman G.H."/>
            <person name="Houbraken J."/>
            <person name="Oakley B."/>
            <person name="Pocsi I."/>
            <person name="Scazzocchio C."/>
            <person name="Seiboth B."/>
            <person name="vanKuyk P.A."/>
            <person name="Wortman J."/>
            <person name="Dyer P.S."/>
            <person name="Grigoriev I.V."/>
        </authorList>
    </citation>
    <scope>NUCLEOTIDE SEQUENCE [LARGE SCALE GENOMIC DNA]</scope>
    <source>
        <strain evidence="8">ITEM 5010</strain>
    </source>
</reference>
<dbReference type="Pfam" id="PF07690">
    <property type="entry name" value="MFS_1"/>
    <property type="match status" value="1"/>
</dbReference>
<dbReference type="AlphaFoldDB" id="A0A1R3RT02"/>
<dbReference type="PANTHER" id="PTHR23502">
    <property type="entry name" value="MAJOR FACILITATOR SUPERFAMILY"/>
    <property type="match status" value="1"/>
</dbReference>
<dbReference type="InterPro" id="IPR011701">
    <property type="entry name" value="MFS"/>
</dbReference>
<feature type="transmembrane region" description="Helical" evidence="5">
    <location>
        <begin position="466"/>
        <end position="486"/>
    </location>
</feature>
<organism evidence="7 8">
    <name type="scientific">Aspergillus carbonarius (strain ITEM 5010)</name>
    <dbReference type="NCBI Taxonomy" id="602072"/>
    <lineage>
        <taxon>Eukaryota</taxon>
        <taxon>Fungi</taxon>
        <taxon>Dikarya</taxon>
        <taxon>Ascomycota</taxon>
        <taxon>Pezizomycotina</taxon>
        <taxon>Eurotiomycetes</taxon>
        <taxon>Eurotiomycetidae</taxon>
        <taxon>Eurotiales</taxon>
        <taxon>Aspergillaceae</taxon>
        <taxon>Aspergillus</taxon>
        <taxon>Aspergillus subgen. Circumdati</taxon>
    </lineage>
</organism>
<keyword evidence="2 5" id="KW-0812">Transmembrane</keyword>
<feature type="transmembrane region" description="Helical" evidence="5">
    <location>
        <begin position="187"/>
        <end position="207"/>
    </location>
</feature>
<feature type="transmembrane region" description="Helical" evidence="5">
    <location>
        <begin position="97"/>
        <end position="119"/>
    </location>
</feature>
<feature type="transmembrane region" description="Helical" evidence="5">
    <location>
        <begin position="323"/>
        <end position="350"/>
    </location>
</feature>
<evidence type="ECO:0000313" key="7">
    <source>
        <dbReference type="EMBL" id="OOF97629.1"/>
    </source>
</evidence>
<dbReference type="OrthoDB" id="5410178at2759"/>
<dbReference type="GO" id="GO:0016020">
    <property type="term" value="C:membrane"/>
    <property type="evidence" value="ECO:0007669"/>
    <property type="project" value="UniProtKB-SubCell"/>
</dbReference>
<feature type="transmembrane region" description="Helical" evidence="5">
    <location>
        <begin position="219"/>
        <end position="238"/>
    </location>
</feature>
<evidence type="ECO:0000259" key="6">
    <source>
        <dbReference type="PROSITE" id="PS50850"/>
    </source>
</evidence>
<evidence type="ECO:0000256" key="5">
    <source>
        <dbReference type="SAM" id="Phobius"/>
    </source>
</evidence>
<feature type="transmembrane region" description="Helical" evidence="5">
    <location>
        <begin position="431"/>
        <end position="454"/>
    </location>
</feature>
<evidence type="ECO:0000256" key="3">
    <source>
        <dbReference type="ARBA" id="ARBA00022989"/>
    </source>
</evidence>